<dbReference type="Gene3D" id="3.30.2280.10">
    <property type="entry name" value="Hypothetical protein (hspc210)"/>
    <property type="match status" value="1"/>
</dbReference>
<dbReference type="OrthoDB" id="5804279at2759"/>
<proteinExistence type="inferred from homology"/>
<dbReference type="PANTHER" id="PTHR12490:SF4">
    <property type="entry name" value="GSK3B-INTERACTING PROTEIN"/>
    <property type="match status" value="1"/>
</dbReference>
<evidence type="ECO:0000259" key="2">
    <source>
        <dbReference type="Pfam" id="PF05303"/>
    </source>
</evidence>
<keyword evidence="4" id="KW-1185">Reference proteome</keyword>
<dbReference type="GO" id="GO:0019207">
    <property type="term" value="F:kinase regulator activity"/>
    <property type="evidence" value="ECO:0007669"/>
    <property type="project" value="TreeGrafter"/>
</dbReference>
<dbReference type="InterPro" id="IPR007967">
    <property type="entry name" value="GSKIP_dom"/>
</dbReference>
<protein>
    <submittedName>
        <fullName evidence="3">DgyrCDS2490</fullName>
    </submittedName>
</protein>
<name>A0A7I8VAN5_9ANNE</name>
<dbReference type="GO" id="GO:0005737">
    <property type="term" value="C:cytoplasm"/>
    <property type="evidence" value="ECO:0007669"/>
    <property type="project" value="TreeGrafter"/>
</dbReference>
<evidence type="ECO:0000313" key="3">
    <source>
        <dbReference type="EMBL" id="CAD5113313.1"/>
    </source>
</evidence>
<comment type="similarity">
    <text evidence="1">Belongs to the GSKIP family.</text>
</comment>
<organism evidence="3 4">
    <name type="scientific">Dimorphilus gyrociliatus</name>
    <dbReference type="NCBI Taxonomy" id="2664684"/>
    <lineage>
        <taxon>Eukaryota</taxon>
        <taxon>Metazoa</taxon>
        <taxon>Spiralia</taxon>
        <taxon>Lophotrochozoa</taxon>
        <taxon>Annelida</taxon>
        <taxon>Polychaeta</taxon>
        <taxon>Polychaeta incertae sedis</taxon>
        <taxon>Dinophilidae</taxon>
        <taxon>Dimorphilus</taxon>
    </lineage>
</organism>
<comment type="caution">
    <text evidence="3">The sequence shown here is derived from an EMBL/GenBank/DDBJ whole genome shotgun (WGS) entry which is preliminary data.</text>
</comment>
<dbReference type="GO" id="GO:0051018">
    <property type="term" value="F:protein kinase A binding"/>
    <property type="evidence" value="ECO:0007669"/>
    <property type="project" value="TreeGrafter"/>
</dbReference>
<dbReference type="EMBL" id="CAJFCJ010000003">
    <property type="protein sequence ID" value="CAD5113313.1"/>
    <property type="molecule type" value="Genomic_DNA"/>
</dbReference>
<sequence>MNEEALLAIKEISYAVNFVELSSKLENSANQAFINIRIKENKDLTVELTQSGFRIVAEKFDSNTIVDGTYYTTINALLDANSVAYRNDFAAALNSKLTELAAKNKDSS</sequence>
<gene>
    <name evidence="3" type="ORF">DGYR_LOCUS2329</name>
</gene>
<feature type="domain" description="GSKIP" evidence="2">
    <location>
        <begin position="2"/>
        <end position="100"/>
    </location>
</feature>
<accession>A0A7I8VAN5</accession>
<dbReference type="InterPro" id="IPR037395">
    <property type="entry name" value="GSKIP"/>
</dbReference>
<dbReference type="SUPFAM" id="SSF103107">
    <property type="entry name" value="Hypothetical protein c14orf129, hspc210"/>
    <property type="match status" value="1"/>
</dbReference>
<dbReference type="AlphaFoldDB" id="A0A7I8VAN5"/>
<dbReference type="InterPro" id="IPR023231">
    <property type="entry name" value="GSKIP_dom_sf"/>
</dbReference>
<dbReference type="GO" id="GO:0060828">
    <property type="term" value="P:regulation of canonical Wnt signaling pathway"/>
    <property type="evidence" value="ECO:0007669"/>
    <property type="project" value="InterPro"/>
</dbReference>
<dbReference type="Proteomes" id="UP000549394">
    <property type="component" value="Unassembled WGS sequence"/>
</dbReference>
<dbReference type="Pfam" id="PF05303">
    <property type="entry name" value="GSKIP_dom"/>
    <property type="match status" value="1"/>
</dbReference>
<dbReference type="PANTHER" id="PTHR12490">
    <property type="entry name" value="GSK3B-INTERACTING PROTEIN"/>
    <property type="match status" value="1"/>
</dbReference>
<evidence type="ECO:0000313" key="4">
    <source>
        <dbReference type="Proteomes" id="UP000549394"/>
    </source>
</evidence>
<evidence type="ECO:0000256" key="1">
    <source>
        <dbReference type="ARBA" id="ARBA00009571"/>
    </source>
</evidence>
<reference evidence="3 4" key="1">
    <citation type="submission" date="2020-08" db="EMBL/GenBank/DDBJ databases">
        <authorList>
            <person name="Hejnol A."/>
        </authorList>
    </citation>
    <scope>NUCLEOTIDE SEQUENCE [LARGE SCALE GENOMIC DNA]</scope>
</reference>